<dbReference type="VEuPathDB" id="VectorBase:MDOA010902"/>
<feature type="compositionally biased region" description="Polar residues" evidence="1">
    <location>
        <begin position="950"/>
        <end position="965"/>
    </location>
</feature>
<name>A0A1I8N2M8_MUSDO</name>
<feature type="region of interest" description="Disordered" evidence="1">
    <location>
        <begin position="388"/>
        <end position="444"/>
    </location>
</feature>
<evidence type="ECO:0000256" key="1">
    <source>
        <dbReference type="SAM" id="MobiDB-lite"/>
    </source>
</evidence>
<gene>
    <name evidence="2" type="primary">101898133</name>
</gene>
<feature type="compositionally biased region" description="Polar residues" evidence="1">
    <location>
        <begin position="632"/>
        <end position="644"/>
    </location>
</feature>
<accession>A0A1I8N2M8</accession>
<feature type="region of interest" description="Disordered" evidence="1">
    <location>
        <begin position="933"/>
        <end position="965"/>
    </location>
</feature>
<feature type="compositionally biased region" description="Polar residues" evidence="1">
    <location>
        <begin position="1013"/>
        <end position="1032"/>
    </location>
</feature>
<feature type="compositionally biased region" description="Polar residues" evidence="1">
    <location>
        <begin position="69"/>
        <end position="84"/>
    </location>
</feature>
<proteinExistence type="predicted"/>
<protein>
    <submittedName>
        <fullName evidence="2">Uncharacterized protein</fullName>
    </submittedName>
</protein>
<feature type="region of interest" description="Disordered" evidence="1">
    <location>
        <begin position="595"/>
        <end position="721"/>
    </location>
</feature>
<feature type="region of interest" description="Disordered" evidence="1">
    <location>
        <begin position="69"/>
        <end position="88"/>
    </location>
</feature>
<feature type="compositionally biased region" description="Polar residues" evidence="1">
    <location>
        <begin position="666"/>
        <end position="690"/>
    </location>
</feature>
<feature type="compositionally biased region" description="Low complexity" evidence="1">
    <location>
        <begin position="1143"/>
        <end position="1166"/>
    </location>
</feature>
<feature type="compositionally biased region" description="Polar residues" evidence="1">
    <location>
        <begin position="428"/>
        <end position="438"/>
    </location>
</feature>
<feature type="compositionally biased region" description="Low complexity" evidence="1">
    <location>
        <begin position="1081"/>
        <end position="1102"/>
    </location>
</feature>
<dbReference type="eggNOG" id="ENOG502T90T">
    <property type="taxonomic scope" value="Eukaryota"/>
</dbReference>
<sequence length="1285" mass="141733">MTGAKQTNNVTTTTTNDLTDLKDISKVDVGDDIDDDDGDNSLTDINTQQFVIYTSTTTTTATTTNNNHISSLTNTQTTNTPHIPNTSISTNTNTTLAFATTTMSCGIAAQDPGKFREKIDGIKMPAINQKQIVEEPQLVDPQQQHQQQQQLINNSIKSDSNNLVSPLEDNSCKDKQNLLHLSCSAGFSENLGTLDAATVRLTEYKTLTDLPLLDAELKMLLQKLPINNPFYRFHKQSLSFRDHTSSRGAGQDNGDSYKTSFMCLANLRKFKSDTDLSAKKENQNTNLLIFENVNNSSVNGSCKPNDFNNSTVITNPFSIFHDDETQLTLTVDKRLRCASSASRRVAKKPMVPLLPTAAAVAARPYVSQSQLASYHHLYGVPIKHFERQDFPPSLGENTKKWKQRHKMATSSSSSSVFKQISLKKSGRHTSNSSSNLHQPNGPHLKKLKISYPDRTSHAHMATSMTSSSSSTNTIAAAGLPIPPKSNYFHKLQAKTRQGLQKLKDKCRQFHSNGAQAGKMPMENNNGSLNFKTMAKVESFRFISDKDNIRNYETKCLQQQQQQSRSLNPTLYKSYKSELDLSKNLNYLENYLQQNFDNNKSTSPSGIREGGVGGGGASVGRLQGQKLRRAFHQVSTSSNDSGPQKSRQHKRSLSTESPKKLNRHNYENLQQQPQQNGVALQQTDSLSSSDYASVFSGNYGHGGGDGEQRNHKKTDHQEQQQHQLRYEHPKMCEYLFENKSPKSPRRYNRTSENSEILDLIQPPQRGDEELDEDELSYNEELLRISHNKEQLLAYDSEYPSHGYEESLTPNNVRILINNSEGFDEAEDWYLSRSETDNISEVAFYQSLNDQLQQELEEPHYPNDPFDYNKAPLDTNHLDYHKDLYPFASPSSSELLEEDQCQLISKPASQRLTHFNYSNANKSYHKHLRQRISPHQYGDYEENDVDTPKAYYNSQDTTGPPHVGQNSYNMAHIYKSYKTSLSNSSSSTSSIHQQQQQQQSLYGHKYPGNYHHKTPSPSTAYNTPGNYNLGQPASSHIRRPSNASNTSSSDNFDNFIQIRSNGGSNNKPPPSSSSSSANLIQKRASSSSNNSYYNPRSPNAMATANPPPPPLNILNYYGAGGAPPQLATPDSSGSMPCYSVPHKMNSSSSSSNHSSSKLSNSSTNSNSSAAGMGSHLMTASLLMAAGTPTAVNNSGSSSSSSAAPANPTIPQMNLSKLYNNPITVGAGVSAASAASLALSNNLNATSTGILGAPTHLSSTSSAAASAASSSSSYPYEKRDKFILEYEC</sequence>
<organism evidence="2">
    <name type="scientific">Musca domestica</name>
    <name type="common">House fly</name>
    <dbReference type="NCBI Taxonomy" id="7370"/>
    <lineage>
        <taxon>Eukaryota</taxon>
        <taxon>Metazoa</taxon>
        <taxon>Ecdysozoa</taxon>
        <taxon>Arthropoda</taxon>
        <taxon>Hexapoda</taxon>
        <taxon>Insecta</taxon>
        <taxon>Pterygota</taxon>
        <taxon>Neoptera</taxon>
        <taxon>Endopterygota</taxon>
        <taxon>Diptera</taxon>
        <taxon>Brachycera</taxon>
        <taxon>Muscomorpha</taxon>
        <taxon>Muscoidea</taxon>
        <taxon>Muscidae</taxon>
        <taxon>Musca</taxon>
    </lineage>
</organism>
<dbReference type="EnsemblMetazoa" id="MDOA010902-RB">
    <property type="protein sequence ID" value="MDOA010902-PB"/>
    <property type="gene ID" value="MDOA010902"/>
</dbReference>
<feature type="compositionally biased region" description="Low complexity" evidence="1">
    <location>
        <begin position="1039"/>
        <end position="1074"/>
    </location>
</feature>
<feature type="region of interest" description="Disordered" evidence="1">
    <location>
        <begin position="1122"/>
        <end position="1170"/>
    </location>
</feature>
<feature type="compositionally biased region" description="Basic and acidic residues" evidence="1">
    <location>
        <begin position="703"/>
        <end position="721"/>
    </location>
</feature>
<evidence type="ECO:0000313" key="2">
    <source>
        <dbReference type="EnsemblMetazoa" id="MDOA010902-PB"/>
    </source>
</evidence>
<feature type="compositionally biased region" description="Gly residues" evidence="1">
    <location>
        <begin position="607"/>
        <end position="617"/>
    </location>
</feature>
<feature type="compositionally biased region" description="Low complexity" evidence="1">
    <location>
        <begin position="979"/>
        <end position="998"/>
    </location>
</feature>
<reference evidence="2" key="1">
    <citation type="submission" date="2020-05" db="UniProtKB">
        <authorList>
            <consortium name="EnsemblMetazoa"/>
        </authorList>
    </citation>
    <scope>IDENTIFICATION</scope>
    <source>
        <strain evidence="2">Aabys</strain>
    </source>
</reference>
<feature type="region of interest" description="Disordered" evidence="1">
    <location>
        <begin position="979"/>
        <end position="1105"/>
    </location>
</feature>